<evidence type="ECO:0000313" key="3">
    <source>
        <dbReference type="Proteomes" id="UP000324767"/>
    </source>
</evidence>
<evidence type="ECO:0008006" key="4">
    <source>
        <dbReference type="Google" id="ProtNLM"/>
    </source>
</evidence>
<comment type="caution">
    <text evidence="2">The sequence shown here is derived from an EMBL/GenBank/DDBJ whole genome shotgun (WGS) entry which is preliminary data.</text>
</comment>
<dbReference type="EMBL" id="VXIT01000013">
    <property type="protein sequence ID" value="KAA6408424.1"/>
    <property type="molecule type" value="Genomic_DNA"/>
</dbReference>
<sequence length="571" mass="63927">MASQNINANMFDRGIYGADTGSYENGGAQVVPLPLNLIALIISYLDQPADLARTCRTCRVLHYMTLPQLYSNVSLRSYDYIRYSPLTGRPEGCGGASPFSMGLNGLVTRSIAGYVRKFRLWGEFKEYDLEECAKVGRVPDGSMMLNCLVRAAVEKMGVLESFSWELDTKMLPTVWQGLAQKQTLTSLAVKFPSVRLPRPTVLVPPIPSLKSLRITDIDPLCYPDDISLLLLDSRKLRDLTLHWNPRMRSAREPSVSLHAYFGRLVSRQHQLTLRSITFANLYATNNGGFDGVVDPKKLEEITFINSTGGAGDSGETAFIDLSWQMHSHKEIPSPKMIRGDKISRQHCEWLGANLVGLERYYLIGATQPCERKRNGQRVRTPSDNVNPYPSTPVPSTPSTPIDPTAVSLGKDYLDLVCKNHGSTLRHLLLKPQWRLSSEDLGRLVRCCPNLEQLGVGVEVADLDIICILMPFLPKLSALRILEDPHNGAFAEAMKRVDDAFRENDMGPELAKPEYSQLRWLGLGDMVFEVKGLVRLGEVDTNGENFIMRDIKRASREDVQHVEIWGMDSMEI</sequence>
<evidence type="ECO:0000313" key="2">
    <source>
        <dbReference type="EMBL" id="KAA6408424.1"/>
    </source>
</evidence>
<protein>
    <recommendedName>
        <fullName evidence="4">F-box domain-containing protein</fullName>
    </recommendedName>
</protein>
<feature type="region of interest" description="Disordered" evidence="1">
    <location>
        <begin position="372"/>
        <end position="402"/>
    </location>
</feature>
<evidence type="ECO:0000256" key="1">
    <source>
        <dbReference type="SAM" id="MobiDB-lite"/>
    </source>
</evidence>
<dbReference type="Proteomes" id="UP000324767">
    <property type="component" value="Unassembled WGS sequence"/>
</dbReference>
<organism evidence="2 3">
    <name type="scientific">Lasallia pustulata</name>
    <dbReference type="NCBI Taxonomy" id="136370"/>
    <lineage>
        <taxon>Eukaryota</taxon>
        <taxon>Fungi</taxon>
        <taxon>Dikarya</taxon>
        <taxon>Ascomycota</taxon>
        <taxon>Pezizomycotina</taxon>
        <taxon>Lecanoromycetes</taxon>
        <taxon>OSLEUM clade</taxon>
        <taxon>Umbilicariomycetidae</taxon>
        <taxon>Umbilicariales</taxon>
        <taxon>Umbilicariaceae</taxon>
        <taxon>Lasallia</taxon>
    </lineage>
</organism>
<dbReference type="OrthoDB" id="5311681at2759"/>
<proteinExistence type="predicted"/>
<dbReference type="AlphaFoldDB" id="A0A5M8PI00"/>
<dbReference type="SUPFAM" id="SSF81383">
    <property type="entry name" value="F-box domain"/>
    <property type="match status" value="1"/>
</dbReference>
<dbReference type="InterPro" id="IPR036047">
    <property type="entry name" value="F-box-like_dom_sf"/>
</dbReference>
<name>A0A5M8PI00_9LECA</name>
<gene>
    <name evidence="2" type="ORF">FRX48_07506</name>
</gene>
<reference evidence="2 3" key="1">
    <citation type="submission" date="2019-09" db="EMBL/GenBank/DDBJ databases">
        <title>The hologenome of the rock-dwelling lichen Lasallia pustulata.</title>
        <authorList>
            <person name="Greshake Tzovaras B."/>
            <person name="Segers F."/>
            <person name="Bicker A."/>
            <person name="Dal Grande F."/>
            <person name="Otte J."/>
            <person name="Hankeln T."/>
            <person name="Schmitt I."/>
            <person name="Ebersberger I."/>
        </authorList>
    </citation>
    <scope>NUCLEOTIDE SEQUENCE [LARGE SCALE GENOMIC DNA]</scope>
    <source>
        <strain evidence="2">A1-1</strain>
    </source>
</reference>
<accession>A0A5M8PI00</accession>